<feature type="coiled-coil region" evidence="11">
    <location>
        <begin position="211"/>
        <end position="238"/>
    </location>
</feature>
<organism evidence="13 14">
    <name type="scientific">Sulfitobacter undariae</name>
    <dbReference type="NCBI Taxonomy" id="1563671"/>
    <lineage>
        <taxon>Bacteria</taxon>
        <taxon>Pseudomonadati</taxon>
        <taxon>Pseudomonadota</taxon>
        <taxon>Alphaproteobacteria</taxon>
        <taxon>Rhodobacterales</taxon>
        <taxon>Roseobacteraceae</taxon>
        <taxon>Sulfitobacter</taxon>
    </lineage>
</organism>
<dbReference type="SUPFAM" id="SSF143865">
    <property type="entry name" value="CorA soluble domain-like"/>
    <property type="match status" value="1"/>
</dbReference>
<evidence type="ECO:0000256" key="11">
    <source>
        <dbReference type="SAM" id="Coils"/>
    </source>
</evidence>
<evidence type="ECO:0000256" key="2">
    <source>
        <dbReference type="ARBA" id="ARBA00009765"/>
    </source>
</evidence>
<dbReference type="Pfam" id="PF01544">
    <property type="entry name" value="CorA"/>
    <property type="match status" value="1"/>
</dbReference>
<dbReference type="SUPFAM" id="SSF144083">
    <property type="entry name" value="Magnesium transport protein CorA, transmembrane region"/>
    <property type="match status" value="1"/>
</dbReference>
<feature type="transmembrane region" description="Helical" evidence="12">
    <location>
        <begin position="252"/>
        <end position="273"/>
    </location>
</feature>
<dbReference type="RefSeq" id="WP_184561716.1">
    <property type="nucleotide sequence ID" value="NZ_JACIEI010000001.1"/>
</dbReference>
<dbReference type="Gene3D" id="1.20.58.340">
    <property type="entry name" value="Magnesium transport protein CorA, transmembrane region"/>
    <property type="match status" value="2"/>
</dbReference>
<dbReference type="PANTHER" id="PTHR46494">
    <property type="entry name" value="CORA FAMILY METAL ION TRANSPORTER (EUROFUNG)"/>
    <property type="match status" value="1"/>
</dbReference>
<keyword evidence="14" id="KW-1185">Reference proteome</keyword>
<evidence type="ECO:0000313" key="13">
    <source>
        <dbReference type="EMBL" id="MBB3992497.1"/>
    </source>
</evidence>
<feature type="transmembrane region" description="Helical" evidence="12">
    <location>
        <begin position="285"/>
        <end position="305"/>
    </location>
</feature>
<evidence type="ECO:0000256" key="10">
    <source>
        <dbReference type="ARBA" id="ARBA00023136"/>
    </source>
</evidence>
<keyword evidence="7" id="KW-0862">Zinc</keyword>
<evidence type="ECO:0000256" key="9">
    <source>
        <dbReference type="ARBA" id="ARBA00023065"/>
    </source>
</evidence>
<dbReference type="AlphaFoldDB" id="A0A7W6E0H7"/>
<keyword evidence="6 12" id="KW-0812">Transmembrane</keyword>
<evidence type="ECO:0000256" key="4">
    <source>
        <dbReference type="ARBA" id="ARBA00022475"/>
    </source>
</evidence>
<comment type="caution">
    <text evidence="13">The sequence shown here is derived from an EMBL/GenBank/DDBJ whole genome shotgun (WGS) entry which is preliminary data.</text>
</comment>
<evidence type="ECO:0000256" key="7">
    <source>
        <dbReference type="ARBA" id="ARBA00022833"/>
    </source>
</evidence>
<dbReference type="PANTHER" id="PTHR46494:SF3">
    <property type="entry name" value="ZINC TRANSPORT PROTEIN ZNTB"/>
    <property type="match status" value="1"/>
</dbReference>
<dbReference type="GO" id="GO:0000287">
    <property type="term" value="F:magnesium ion binding"/>
    <property type="evidence" value="ECO:0007669"/>
    <property type="project" value="TreeGrafter"/>
</dbReference>
<keyword evidence="4" id="KW-1003">Cell membrane</keyword>
<sequence>MPICVFDIAEDGSTTIPTTKDLTGPARYRWWHFDLSDPNLASWCETHLAPIPAGALLQPETRPRCDSFEDGLILNLRGINLNPGQPAEEMVSVRMWVTDSAVVTVRVRRVFAIDEIRQGADAHMAPPTPAIFVTELVTRLTARVQTEVNSISKITEFFEADLEDETTPTPLELPQTRRRVIRLRRYLDPQRAALNSLATATLIPVKDHPALREITNRTTMAVEELEALQERLNTVQDDHDLDVARNQARNSFILSVGAGIFLPISFLTGLFGVNVGGMPGIDNPWAFTILCVSMIILALALLLFIRKKQWL</sequence>
<evidence type="ECO:0000256" key="6">
    <source>
        <dbReference type="ARBA" id="ARBA00022692"/>
    </source>
</evidence>
<dbReference type="InterPro" id="IPR002523">
    <property type="entry name" value="MgTranspt_CorA/ZnTranspt_ZntB"/>
</dbReference>
<accession>A0A7W6E0H7</accession>
<comment type="subcellular location">
    <subcellularLocation>
        <location evidence="1">Cell membrane</location>
        <topology evidence="1">Multi-pass membrane protein</topology>
    </subcellularLocation>
</comment>
<keyword evidence="8 12" id="KW-1133">Transmembrane helix</keyword>
<dbReference type="InterPro" id="IPR045863">
    <property type="entry name" value="CorA_TM1_TM2"/>
</dbReference>
<dbReference type="GO" id="GO:0015095">
    <property type="term" value="F:magnesium ion transmembrane transporter activity"/>
    <property type="evidence" value="ECO:0007669"/>
    <property type="project" value="TreeGrafter"/>
</dbReference>
<evidence type="ECO:0000256" key="8">
    <source>
        <dbReference type="ARBA" id="ARBA00022989"/>
    </source>
</evidence>
<keyword evidence="5" id="KW-0997">Cell inner membrane</keyword>
<dbReference type="InterPro" id="IPR045861">
    <property type="entry name" value="CorA_cytoplasmic_dom"/>
</dbReference>
<keyword evidence="10 12" id="KW-0472">Membrane</keyword>
<proteinExistence type="inferred from homology"/>
<reference evidence="13 14" key="1">
    <citation type="submission" date="2020-08" db="EMBL/GenBank/DDBJ databases">
        <title>Genomic Encyclopedia of Type Strains, Phase IV (KMG-IV): sequencing the most valuable type-strain genomes for metagenomic binning, comparative biology and taxonomic classification.</title>
        <authorList>
            <person name="Goeker M."/>
        </authorList>
    </citation>
    <scope>NUCLEOTIDE SEQUENCE [LARGE SCALE GENOMIC DNA]</scope>
    <source>
        <strain evidence="13 14">DSM 102234</strain>
    </source>
</reference>
<evidence type="ECO:0000256" key="5">
    <source>
        <dbReference type="ARBA" id="ARBA00022519"/>
    </source>
</evidence>
<comment type="similarity">
    <text evidence="2">Belongs to the CorA metal ion transporter (MIT) (TC 1.A.35) family.</text>
</comment>
<evidence type="ECO:0000256" key="12">
    <source>
        <dbReference type="SAM" id="Phobius"/>
    </source>
</evidence>
<dbReference type="GO" id="GO:0015087">
    <property type="term" value="F:cobalt ion transmembrane transporter activity"/>
    <property type="evidence" value="ECO:0007669"/>
    <property type="project" value="TreeGrafter"/>
</dbReference>
<keyword evidence="11" id="KW-0175">Coiled coil</keyword>
<dbReference type="EMBL" id="JACIEI010000001">
    <property type="protein sequence ID" value="MBB3992497.1"/>
    <property type="molecule type" value="Genomic_DNA"/>
</dbReference>
<protein>
    <submittedName>
        <fullName evidence="13">Zinc transporter</fullName>
    </submittedName>
</protein>
<name>A0A7W6E0H7_9RHOB</name>
<evidence type="ECO:0000313" key="14">
    <source>
        <dbReference type="Proteomes" id="UP000530268"/>
    </source>
</evidence>
<keyword evidence="3" id="KW-0813">Transport</keyword>
<evidence type="ECO:0000256" key="1">
    <source>
        <dbReference type="ARBA" id="ARBA00004651"/>
    </source>
</evidence>
<dbReference type="Proteomes" id="UP000530268">
    <property type="component" value="Unassembled WGS sequence"/>
</dbReference>
<evidence type="ECO:0000256" key="3">
    <source>
        <dbReference type="ARBA" id="ARBA00022448"/>
    </source>
</evidence>
<dbReference type="Gene3D" id="3.30.460.20">
    <property type="entry name" value="CorA soluble domain-like"/>
    <property type="match status" value="1"/>
</dbReference>
<keyword evidence="9" id="KW-0406">Ion transport</keyword>
<gene>
    <name evidence="13" type="ORF">GGR95_000116</name>
</gene>
<dbReference type="GO" id="GO:0050897">
    <property type="term" value="F:cobalt ion binding"/>
    <property type="evidence" value="ECO:0007669"/>
    <property type="project" value="TreeGrafter"/>
</dbReference>
<dbReference type="GO" id="GO:0005886">
    <property type="term" value="C:plasma membrane"/>
    <property type="evidence" value="ECO:0007669"/>
    <property type="project" value="UniProtKB-SubCell"/>
</dbReference>